<evidence type="ECO:0000259" key="3">
    <source>
        <dbReference type="PROSITE" id="PS51986"/>
    </source>
</evidence>
<dbReference type="InterPro" id="IPR008147">
    <property type="entry name" value="Gln_synt_N"/>
</dbReference>
<sequence>ITRNLGDFSAKLPLGTPVVDQTLEIPYPKDKILATYIWIDGTGEYLRDKQRTLDKDPGKPENYPNWGFDGSSTFQAAKGEDSDMVLKVSAG</sequence>
<evidence type="ECO:0000313" key="4">
    <source>
        <dbReference type="EMBL" id="KAK5980547.1"/>
    </source>
</evidence>
<comment type="caution">
    <text evidence="4">The sequence shown here is derived from an EMBL/GenBank/DDBJ whole genome shotgun (WGS) entry which is preliminary data.</text>
</comment>
<dbReference type="AlphaFoldDB" id="A0AAN8FTH5"/>
<feature type="region of interest" description="Disordered" evidence="2">
    <location>
        <begin position="51"/>
        <end position="70"/>
    </location>
</feature>
<proteinExistence type="inferred from homology"/>
<evidence type="ECO:0000313" key="5">
    <source>
        <dbReference type="Proteomes" id="UP001331761"/>
    </source>
</evidence>
<dbReference type="InterPro" id="IPR027302">
    <property type="entry name" value="Gln_synth_N_conserv_site"/>
</dbReference>
<dbReference type="InterPro" id="IPR036651">
    <property type="entry name" value="Gln_synt_N_sf"/>
</dbReference>
<dbReference type="GO" id="GO:0006542">
    <property type="term" value="P:glutamine biosynthetic process"/>
    <property type="evidence" value="ECO:0007669"/>
    <property type="project" value="InterPro"/>
</dbReference>
<feature type="domain" description="GS beta-grasp" evidence="3">
    <location>
        <begin position="32"/>
        <end position="91"/>
    </location>
</feature>
<organism evidence="4 5">
    <name type="scientific">Trichostrongylus colubriformis</name>
    <name type="common">Black scour worm</name>
    <dbReference type="NCBI Taxonomy" id="6319"/>
    <lineage>
        <taxon>Eukaryota</taxon>
        <taxon>Metazoa</taxon>
        <taxon>Ecdysozoa</taxon>
        <taxon>Nematoda</taxon>
        <taxon>Chromadorea</taxon>
        <taxon>Rhabditida</taxon>
        <taxon>Rhabditina</taxon>
        <taxon>Rhabditomorpha</taxon>
        <taxon>Strongyloidea</taxon>
        <taxon>Trichostrongylidae</taxon>
        <taxon>Trichostrongylus</taxon>
    </lineage>
</organism>
<dbReference type="GO" id="GO:0005737">
    <property type="term" value="C:cytoplasm"/>
    <property type="evidence" value="ECO:0007669"/>
    <property type="project" value="TreeGrafter"/>
</dbReference>
<dbReference type="PROSITE" id="PS51986">
    <property type="entry name" value="GS_BETA_GRASP"/>
    <property type="match status" value="1"/>
</dbReference>
<name>A0AAN8FTH5_TRICO</name>
<evidence type="ECO:0000256" key="1">
    <source>
        <dbReference type="PROSITE-ProRule" id="PRU01330"/>
    </source>
</evidence>
<comment type="similarity">
    <text evidence="1">Belongs to the glutamine synthetase family.</text>
</comment>
<dbReference type="PROSITE" id="PS00180">
    <property type="entry name" value="GLNA_1"/>
    <property type="match status" value="1"/>
</dbReference>
<accession>A0AAN8FTH5</accession>
<dbReference type="Gene3D" id="3.10.20.70">
    <property type="entry name" value="Glutamine synthetase, N-terminal domain"/>
    <property type="match status" value="1"/>
</dbReference>
<dbReference type="Proteomes" id="UP001331761">
    <property type="component" value="Unassembled WGS sequence"/>
</dbReference>
<feature type="non-terminal residue" evidence="4">
    <location>
        <position position="91"/>
    </location>
</feature>
<dbReference type="EMBL" id="WIXE01007302">
    <property type="protein sequence ID" value="KAK5980547.1"/>
    <property type="molecule type" value="Genomic_DNA"/>
</dbReference>
<protein>
    <submittedName>
        <fullName evidence="4">Glutamine synthetase beta-grasp domain protein</fullName>
    </submittedName>
</protein>
<evidence type="ECO:0000256" key="2">
    <source>
        <dbReference type="SAM" id="MobiDB-lite"/>
    </source>
</evidence>
<feature type="non-terminal residue" evidence="4">
    <location>
        <position position="1"/>
    </location>
</feature>
<reference evidence="4 5" key="1">
    <citation type="submission" date="2019-10" db="EMBL/GenBank/DDBJ databases">
        <title>Assembly and Annotation for the nematode Trichostrongylus colubriformis.</title>
        <authorList>
            <person name="Martin J."/>
        </authorList>
    </citation>
    <scope>NUCLEOTIDE SEQUENCE [LARGE SCALE GENOMIC DNA]</scope>
    <source>
        <strain evidence="4">G859</strain>
        <tissue evidence="4">Whole worm</tissue>
    </source>
</reference>
<dbReference type="PANTHER" id="PTHR20852:SF57">
    <property type="entry name" value="GLUTAMINE SYNTHETASE 2 CYTOPLASMIC"/>
    <property type="match status" value="1"/>
</dbReference>
<dbReference type="InterPro" id="IPR050292">
    <property type="entry name" value="Glutamine_Synthetase"/>
</dbReference>
<dbReference type="SUPFAM" id="SSF54368">
    <property type="entry name" value="Glutamine synthetase, N-terminal domain"/>
    <property type="match status" value="1"/>
</dbReference>
<gene>
    <name evidence="4" type="ORF">GCK32_019699</name>
</gene>
<dbReference type="PANTHER" id="PTHR20852">
    <property type="entry name" value="GLUTAMINE SYNTHETASE"/>
    <property type="match status" value="1"/>
</dbReference>
<keyword evidence="5" id="KW-1185">Reference proteome</keyword>
<dbReference type="GO" id="GO:0004356">
    <property type="term" value="F:glutamine synthetase activity"/>
    <property type="evidence" value="ECO:0007669"/>
    <property type="project" value="InterPro"/>
</dbReference>